<dbReference type="Pfam" id="PF14317">
    <property type="entry name" value="YcxB"/>
    <property type="match status" value="1"/>
</dbReference>
<feature type="transmembrane region" description="Helical" evidence="1">
    <location>
        <begin position="26"/>
        <end position="47"/>
    </location>
</feature>
<dbReference type="AlphaFoldDB" id="A0A644Y1L4"/>
<comment type="caution">
    <text evidence="3">The sequence shown here is derived from an EMBL/GenBank/DDBJ whole genome shotgun (WGS) entry which is preliminary data.</text>
</comment>
<dbReference type="EMBL" id="VSSQ01003806">
    <property type="protein sequence ID" value="MPM22412.1"/>
    <property type="molecule type" value="Genomic_DNA"/>
</dbReference>
<evidence type="ECO:0000256" key="1">
    <source>
        <dbReference type="SAM" id="Phobius"/>
    </source>
</evidence>
<name>A0A644Y1L4_9ZZZZ</name>
<protein>
    <recommendedName>
        <fullName evidence="2">YcxB-like C-terminal domain-containing protein</fullName>
    </recommendedName>
</protein>
<evidence type="ECO:0000313" key="3">
    <source>
        <dbReference type="EMBL" id="MPM22412.1"/>
    </source>
</evidence>
<feature type="transmembrane region" description="Helical" evidence="1">
    <location>
        <begin position="59"/>
        <end position="80"/>
    </location>
</feature>
<keyword evidence="1" id="KW-0812">Transmembrane</keyword>
<proteinExistence type="predicted"/>
<evidence type="ECO:0000259" key="2">
    <source>
        <dbReference type="Pfam" id="PF14317"/>
    </source>
</evidence>
<gene>
    <name evidence="3" type="ORF">SDC9_68867</name>
</gene>
<sequence length="177" mass="19906">MQKKYHFLITKQDNLRYNFLLSQKRLFSASLMALAIIGGILALIRYAQGSAPVDALLQGVLLGVAAAALFFASNVLSTYLRINKLYQNKTLTAFSVDFTVDKTGIHSVSDLGETTLLWQNVLFIRETKTAFYVFYEKTRANVMPKGQLSPEDVKELRSALALYYKKSRASQTPPEKK</sequence>
<organism evidence="3">
    <name type="scientific">bioreactor metagenome</name>
    <dbReference type="NCBI Taxonomy" id="1076179"/>
    <lineage>
        <taxon>unclassified sequences</taxon>
        <taxon>metagenomes</taxon>
        <taxon>ecological metagenomes</taxon>
    </lineage>
</organism>
<feature type="domain" description="YcxB-like C-terminal" evidence="2">
    <location>
        <begin position="101"/>
        <end position="159"/>
    </location>
</feature>
<reference evidence="3" key="1">
    <citation type="submission" date="2019-08" db="EMBL/GenBank/DDBJ databases">
        <authorList>
            <person name="Kucharzyk K."/>
            <person name="Murdoch R.W."/>
            <person name="Higgins S."/>
            <person name="Loffler F."/>
        </authorList>
    </citation>
    <scope>NUCLEOTIDE SEQUENCE</scope>
</reference>
<dbReference type="InterPro" id="IPR025588">
    <property type="entry name" value="YcxB-like_C"/>
</dbReference>
<keyword evidence="1" id="KW-1133">Transmembrane helix</keyword>
<accession>A0A644Y1L4</accession>
<keyword evidence="1" id="KW-0472">Membrane</keyword>